<accession>V5WGS9</accession>
<dbReference type="EMBL" id="CP006939">
    <property type="protein sequence ID" value="AHC15007.1"/>
    <property type="molecule type" value="Genomic_DNA"/>
</dbReference>
<name>V5WGS9_9SPIO</name>
<keyword evidence="4" id="KW-1185">Reference proteome</keyword>
<sequence>MSSRLHKIFTSITILFFITILTFFIIMLSAIRLNNIQSVEEQMKRDIDVVAADGGSRERILQRLMSPQGTSKLKLAAIYSPDRGLYGLWSVSPSYVEELPGDPASLRGTPLFTYNGIYEELVELPIPGYSGEKAAVIYQVLSARDLRPIVENLLYMISGYALFIVIFLFISISIDRNGKEQSFEYSGATVQEGAPEPETPEPGERNAGKSGAAEYSERARSDQQSGNARSHRQKNDKDFSAGENEIWPSDLMKLRLNNEIERSAENESDIGFAVFRLHKKLVSDTQALSLFEKELLKSFRYEDLIFHIQNGYYGIILPNQNQDECVKQIERFQRVCDSESINTENVFIGLSTRSGRLMSGDRLMKEGIRAASMANPGNGGFIQFKADPRKYRAHLSGTPG</sequence>
<keyword evidence="2" id="KW-1133">Transmembrane helix</keyword>
<proteinExistence type="predicted"/>
<dbReference type="STRING" id="1307761.L21SP2_1622"/>
<feature type="region of interest" description="Disordered" evidence="1">
    <location>
        <begin position="186"/>
        <end position="243"/>
    </location>
</feature>
<feature type="transmembrane region" description="Helical" evidence="2">
    <location>
        <begin position="153"/>
        <end position="174"/>
    </location>
</feature>
<evidence type="ECO:0000256" key="1">
    <source>
        <dbReference type="SAM" id="MobiDB-lite"/>
    </source>
</evidence>
<organism evidence="3 4">
    <name type="scientific">Salinispira pacifica</name>
    <dbReference type="NCBI Taxonomy" id="1307761"/>
    <lineage>
        <taxon>Bacteria</taxon>
        <taxon>Pseudomonadati</taxon>
        <taxon>Spirochaetota</taxon>
        <taxon>Spirochaetia</taxon>
        <taxon>Spirochaetales</taxon>
        <taxon>Spirochaetaceae</taxon>
        <taxon>Salinispira</taxon>
    </lineage>
</organism>
<dbReference type="AlphaFoldDB" id="V5WGS9"/>
<dbReference type="Proteomes" id="UP000018680">
    <property type="component" value="Chromosome"/>
</dbReference>
<keyword evidence="2" id="KW-0812">Transmembrane</keyword>
<evidence type="ECO:0000313" key="4">
    <source>
        <dbReference type="Proteomes" id="UP000018680"/>
    </source>
</evidence>
<gene>
    <name evidence="3" type="ORF">L21SP2_1622</name>
</gene>
<dbReference type="RefSeq" id="WP_024267927.1">
    <property type="nucleotide sequence ID" value="NC_023035.1"/>
</dbReference>
<keyword evidence="2" id="KW-0472">Membrane</keyword>
<evidence type="ECO:0008006" key="5">
    <source>
        <dbReference type="Google" id="ProtNLM"/>
    </source>
</evidence>
<feature type="transmembrane region" description="Helical" evidence="2">
    <location>
        <begin position="12"/>
        <end position="33"/>
    </location>
</feature>
<dbReference type="OrthoDB" id="358039at2"/>
<evidence type="ECO:0000256" key="2">
    <source>
        <dbReference type="SAM" id="Phobius"/>
    </source>
</evidence>
<reference evidence="3 4" key="1">
    <citation type="journal article" date="2015" name="Stand. Genomic Sci.">
        <title>Complete genome sequence and description of Salinispira pacifica gen. nov., sp. nov., a novel spirochaete isolated form a hypersaline microbial mat.</title>
        <authorList>
            <person name="Ben Hania W."/>
            <person name="Joseph M."/>
            <person name="Schumann P."/>
            <person name="Bunk B."/>
            <person name="Fiebig A."/>
            <person name="Sproer C."/>
            <person name="Klenk H.P."/>
            <person name="Fardeau M.L."/>
            <person name="Spring S."/>
        </authorList>
    </citation>
    <scope>NUCLEOTIDE SEQUENCE [LARGE SCALE GENOMIC DNA]</scope>
    <source>
        <strain evidence="3 4">L21-RPul-D2</strain>
    </source>
</reference>
<evidence type="ECO:0000313" key="3">
    <source>
        <dbReference type="EMBL" id="AHC15007.1"/>
    </source>
</evidence>
<protein>
    <recommendedName>
        <fullName evidence="5">GGDEF domain-containing protein</fullName>
    </recommendedName>
</protein>
<dbReference type="KEGG" id="slr:L21SP2_1622"/>
<dbReference type="eggNOG" id="COG2199">
    <property type="taxonomic scope" value="Bacteria"/>
</dbReference>
<dbReference type="PATRIC" id="fig|1307761.3.peg.1617"/>
<dbReference type="HOGENOM" id="CLU_688654_0_0_12"/>